<dbReference type="Proteomes" id="UP000293902">
    <property type="component" value="Chromosome"/>
</dbReference>
<proteinExistence type="predicted"/>
<protein>
    <submittedName>
        <fullName evidence="2">DUF374 domain-containing protein</fullName>
    </submittedName>
</protein>
<reference evidence="2 5" key="2">
    <citation type="submission" date="2019-02" db="EMBL/GenBank/DDBJ databases">
        <title>Complete genome sequence of Desulfobacter hydrogenophilus AcRS1.</title>
        <authorList>
            <person name="Marietou A."/>
            <person name="Lund M.B."/>
            <person name="Marshall I.P.G."/>
            <person name="Schreiber L."/>
            <person name="Jorgensen B."/>
        </authorList>
    </citation>
    <scope>NUCLEOTIDE SEQUENCE [LARGE SCALE GENOMIC DNA]</scope>
    <source>
        <strain evidence="2 5">AcRS1</strain>
    </source>
</reference>
<reference evidence="3 4" key="1">
    <citation type="submission" date="2018-06" db="EMBL/GenBank/DDBJ databases">
        <title>Complete Genome Sequence of Desulfobacter hydrogenophilus (DSM3380).</title>
        <authorList>
            <person name="Marietou A."/>
            <person name="Schreiber L."/>
            <person name="Marshall I."/>
            <person name="Jorgensen B."/>
        </authorList>
    </citation>
    <scope>NUCLEOTIDE SEQUENCE [LARGE SCALE GENOMIC DNA]</scope>
    <source>
        <strain evidence="3 4">DSM 3380</strain>
    </source>
</reference>
<dbReference type="Proteomes" id="UP000248798">
    <property type="component" value="Unassembled WGS sequence"/>
</dbReference>
<evidence type="ECO:0000313" key="5">
    <source>
        <dbReference type="Proteomes" id="UP000293902"/>
    </source>
</evidence>
<dbReference type="CDD" id="cd07983">
    <property type="entry name" value="LPLAT_DUF374-like"/>
    <property type="match status" value="1"/>
</dbReference>
<dbReference type="EMBL" id="QLNI01000001">
    <property type="protein sequence ID" value="RAM03886.1"/>
    <property type="molecule type" value="Genomic_DNA"/>
</dbReference>
<dbReference type="InterPro" id="IPR007172">
    <property type="entry name" value="DUF374"/>
</dbReference>
<dbReference type="Pfam" id="PF04028">
    <property type="entry name" value="DUF374"/>
    <property type="match status" value="1"/>
</dbReference>
<gene>
    <name evidence="3" type="ORF">DO021_00210</name>
    <name evidence="2" type="ORF">EYB58_08225</name>
</gene>
<evidence type="ECO:0000259" key="1">
    <source>
        <dbReference type="Pfam" id="PF04028"/>
    </source>
</evidence>
<dbReference type="OrthoDB" id="9810508at2"/>
<dbReference type="RefSeq" id="WP_111952513.1">
    <property type="nucleotide sequence ID" value="NZ_CP036313.1"/>
</dbReference>
<accession>A0A328FIB3</accession>
<dbReference type="EMBL" id="CP036313">
    <property type="protein sequence ID" value="QBH12901.1"/>
    <property type="molecule type" value="Genomic_DNA"/>
</dbReference>
<name>A0A328FIB3_9BACT</name>
<evidence type="ECO:0000313" key="4">
    <source>
        <dbReference type="Proteomes" id="UP000248798"/>
    </source>
</evidence>
<evidence type="ECO:0000313" key="2">
    <source>
        <dbReference type="EMBL" id="QBH12901.1"/>
    </source>
</evidence>
<evidence type="ECO:0000313" key="3">
    <source>
        <dbReference type="EMBL" id="RAM03886.1"/>
    </source>
</evidence>
<dbReference type="SUPFAM" id="SSF69593">
    <property type="entry name" value="Glycerol-3-phosphate (1)-acyltransferase"/>
    <property type="match status" value="1"/>
</dbReference>
<organism evidence="3 4">
    <name type="scientific">Desulfobacter hydrogenophilus</name>
    <dbReference type="NCBI Taxonomy" id="2291"/>
    <lineage>
        <taxon>Bacteria</taxon>
        <taxon>Pseudomonadati</taxon>
        <taxon>Thermodesulfobacteriota</taxon>
        <taxon>Desulfobacteria</taxon>
        <taxon>Desulfobacterales</taxon>
        <taxon>Desulfobacteraceae</taxon>
        <taxon>Desulfobacter</taxon>
    </lineage>
</organism>
<feature type="domain" description="DUF374" evidence="1">
    <location>
        <begin position="72"/>
        <end position="133"/>
    </location>
</feature>
<dbReference type="AlphaFoldDB" id="A0A328FIB3"/>
<sequence>MIKQLKFIIYTRPFICFIYYFVRLYSATFRLKVENEKSWQAMLNGNQPVILVTWHQQFFSAIRHFKKYARYHPGLMISRSRDGELISAVARRSGWHTPRGSSSRGGKEAMAEMIAHLNTHGFGAHILDGPTGPIGKVKPGIIKMALQTNAVLVPFFTDADRAWFFNSWDRFMLPKPFARVRLRFSDPIHICDKENENFEDLRDRLEKTMLPGLHRQTR</sequence>
<keyword evidence="5" id="KW-1185">Reference proteome</keyword>